<dbReference type="Proteomes" id="UP000243498">
    <property type="component" value="Unassembled WGS sequence"/>
</dbReference>
<sequence length="65" mass="6984">MTVHSGRPVVSGEAGPVGVIQERSRRKRRLSDTGLEFEIMGRPVMSNGVAILVSENDGEGAFDEV</sequence>
<evidence type="ECO:0000313" key="3">
    <source>
        <dbReference type="Proteomes" id="UP000243498"/>
    </source>
</evidence>
<gene>
    <name evidence="2" type="ORF">NOR_01296</name>
</gene>
<dbReference type="AlphaFoldDB" id="A0A167IRW7"/>
<name>A0A167IRW7_METRR</name>
<organism evidence="2 3">
    <name type="scientific">Metarhizium rileyi (strain RCEF 4871)</name>
    <name type="common">Nomuraea rileyi</name>
    <dbReference type="NCBI Taxonomy" id="1649241"/>
    <lineage>
        <taxon>Eukaryota</taxon>
        <taxon>Fungi</taxon>
        <taxon>Dikarya</taxon>
        <taxon>Ascomycota</taxon>
        <taxon>Pezizomycotina</taxon>
        <taxon>Sordariomycetes</taxon>
        <taxon>Hypocreomycetidae</taxon>
        <taxon>Hypocreales</taxon>
        <taxon>Clavicipitaceae</taxon>
        <taxon>Metarhizium</taxon>
    </lineage>
</organism>
<feature type="region of interest" description="Disordered" evidence="1">
    <location>
        <begin position="1"/>
        <end position="26"/>
    </location>
</feature>
<evidence type="ECO:0000313" key="2">
    <source>
        <dbReference type="EMBL" id="OAA49373.1"/>
    </source>
</evidence>
<proteinExistence type="predicted"/>
<keyword evidence="3" id="KW-1185">Reference proteome</keyword>
<dbReference type="EMBL" id="AZHC01000003">
    <property type="protein sequence ID" value="OAA49373.1"/>
    <property type="molecule type" value="Genomic_DNA"/>
</dbReference>
<protein>
    <submittedName>
        <fullName evidence="2">Uncharacterized protein</fullName>
    </submittedName>
</protein>
<evidence type="ECO:0000256" key="1">
    <source>
        <dbReference type="SAM" id="MobiDB-lite"/>
    </source>
</evidence>
<comment type="caution">
    <text evidence="2">The sequence shown here is derived from an EMBL/GenBank/DDBJ whole genome shotgun (WGS) entry which is preliminary data.</text>
</comment>
<accession>A0A167IRW7</accession>
<reference evidence="2 3" key="1">
    <citation type="journal article" date="2016" name="Genome Biol. Evol.">
        <title>Divergent and convergent evolution of fungal pathogenicity.</title>
        <authorList>
            <person name="Shang Y."/>
            <person name="Xiao G."/>
            <person name="Zheng P."/>
            <person name="Cen K."/>
            <person name="Zhan S."/>
            <person name="Wang C."/>
        </authorList>
    </citation>
    <scope>NUCLEOTIDE SEQUENCE [LARGE SCALE GENOMIC DNA]</scope>
    <source>
        <strain evidence="2 3">RCEF 4871</strain>
    </source>
</reference>